<dbReference type="EMBL" id="JAPYKO010000028">
    <property type="protein sequence ID" value="MEI9405910.1"/>
    <property type="molecule type" value="Genomic_DNA"/>
</dbReference>
<proteinExistence type="predicted"/>
<comment type="caution">
    <text evidence="2">The sequence shown here is derived from an EMBL/GenBank/DDBJ whole genome shotgun (WGS) entry which is preliminary data.</text>
</comment>
<keyword evidence="3" id="KW-1185">Reference proteome</keyword>
<dbReference type="Pfam" id="PF05272">
    <property type="entry name" value="VapE-like_dom"/>
    <property type="match status" value="1"/>
</dbReference>
<protein>
    <submittedName>
        <fullName evidence="2">VapE family protein</fullName>
    </submittedName>
</protein>
<dbReference type="PANTHER" id="PTHR34985:SF1">
    <property type="entry name" value="SLR0554 PROTEIN"/>
    <property type="match status" value="1"/>
</dbReference>
<reference evidence="2 3" key="1">
    <citation type="submission" date="2022-12" db="EMBL/GenBank/DDBJ databases">
        <authorList>
            <person name="Muema E."/>
        </authorList>
    </citation>
    <scope>NUCLEOTIDE SEQUENCE [LARGE SCALE GENOMIC DNA]</scope>
    <source>
        <strain evidence="3">1330</strain>
    </source>
</reference>
<dbReference type="Proteomes" id="UP001366503">
    <property type="component" value="Unassembled WGS sequence"/>
</dbReference>
<organism evidence="2 3">
    <name type="scientific">Mesorhizobium argentiipisi</name>
    <dbReference type="NCBI Taxonomy" id="3015175"/>
    <lineage>
        <taxon>Bacteria</taxon>
        <taxon>Pseudomonadati</taxon>
        <taxon>Pseudomonadota</taxon>
        <taxon>Alphaproteobacteria</taxon>
        <taxon>Hyphomicrobiales</taxon>
        <taxon>Phyllobacteriaceae</taxon>
        <taxon>Mesorhizobium</taxon>
    </lineage>
</organism>
<dbReference type="RefSeq" id="WP_337096247.1">
    <property type="nucleotide sequence ID" value="NZ_JAPYKO010000028.1"/>
</dbReference>
<name>A0ABU8KLB9_9HYPH</name>
<accession>A0ABU8KLB9</accession>
<evidence type="ECO:0000259" key="1">
    <source>
        <dbReference type="Pfam" id="PF05272"/>
    </source>
</evidence>
<dbReference type="InterPro" id="IPR027417">
    <property type="entry name" value="P-loop_NTPase"/>
</dbReference>
<sequence length="743" mass="82035">MRPDISYTFGGSAAPLIRAGFARADILPLIPPGAPLSPLSKVSPSQVGKIPGRFRDGVWSGMTGQWAATGLDPETIAAAQDWPTENVGLRAAAFPAIDIDTATPAALALVEGAVATLFGTGNPVRVRSGAPRALYPFRLKPGAEAIRKRRLEWADMDGNRHGLDVLGLGQQYAVAGTHPKGARYEWRDGQGLATVGANSLPPLTTDDVDAFIDLLTEAIQAEGGAVVSVSAPVGVSSDYQVTVRDAVPAWSDEMAMEALNAIPNTPEGLPTRESLVALLASFKAATGRNADTLAHDVEEWAVRYGWAEPEYFWKIWDSIAVSHVPPDHLAHVARAHGWRGDAVLDFIGLGGDVDRVIERYTRGALALPVPDKAPADLATVADILRQYAPDVFRFDEMRRAVMVMKSPVGADTFKPRHIEDNDATVVQEFLQRGGLRRVSKVVVADAIELVAKENAFHPVRDWLGGLRWDSVERLPRLFPKYFGSEDTEYTREVGRMMLISMVARVMKPGAKVDHMVVLEGKQGSRKSTAVKVLGGDWFSDGLPDITSKDASQHLRGKWLIEVAEMHAVNKAEANALKSFLTRSEERYRPPYGRYEVHEPRQAVFIGTTNETEYLRDATGARRFWPVRAGDIDTDALSSDRDQLFAEAYARYQRGDKWWPEGDFETRVMRREQEERFESDPWEEPVKNYVADKGRVTIPEVAFNGLGVQTGSLGMTDQRRLGTIMRRLNWEKKKSMGTMSWVRV</sequence>
<dbReference type="SUPFAM" id="SSF52540">
    <property type="entry name" value="P-loop containing nucleoside triphosphate hydrolases"/>
    <property type="match status" value="1"/>
</dbReference>
<feature type="domain" description="Virulence-associated protein E-like" evidence="1">
    <location>
        <begin position="465"/>
        <end position="674"/>
    </location>
</feature>
<gene>
    <name evidence="2" type="ORF">O7A05_27660</name>
</gene>
<evidence type="ECO:0000313" key="3">
    <source>
        <dbReference type="Proteomes" id="UP001366503"/>
    </source>
</evidence>
<dbReference type="InterPro" id="IPR007936">
    <property type="entry name" value="VapE-like_dom"/>
</dbReference>
<dbReference type="PANTHER" id="PTHR34985">
    <property type="entry name" value="SLR0554 PROTEIN"/>
    <property type="match status" value="1"/>
</dbReference>
<evidence type="ECO:0000313" key="2">
    <source>
        <dbReference type="EMBL" id="MEI9405910.1"/>
    </source>
</evidence>